<dbReference type="SUPFAM" id="SSF53092">
    <property type="entry name" value="Creatinase/prolidase N-terminal domain"/>
    <property type="match status" value="1"/>
</dbReference>
<feature type="chain" id="PRO_5038884436" evidence="3">
    <location>
        <begin position="27"/>
        <end position="426"/>
    </location>
</feature>
<keyword evidence="6" id="KW-0645">Protease</keyword>
<dbReference type="InterPro" id="IPR036005">
    <property type="entry name" value="Creatinase/aminopeptidase-like"/>
</dbReference>
<dbReference type="GO" id="GO:0004177">
    <property type="term" value="F:aminopeptidase activity"/>
    <property type="evidence" value="ECO:0007669"/>
    <property type="project" value="UniProtKB-KW"/>
</dbReference>
<evidence type="ECO:0000256" key="2">
    <source>
        <dbReference type="ARBA" id="ARBA00022801"/>
    </source>
</evidence>
<dbReference type="GO" id="GO:0046872">
    <property type="term" value="F:metal ion binding"/>
    <property type="evidence" value="ECO:0007669"/>
    <property type="project" value="UniProtKB-KW"/>
</dbReference>
<dbReference type="PROSITE" id="PS00491">
    <property type="entry name" value="PROLINE_PEPTIDASE"/>
    <property type="match status" value="1"/>
</dbReference>
<dbReference type="PANTHER" id="PTHR46112">
    <property type="entry name" value="AMINOPEPTIDASE"/>
    <property type="match status" value="1"/>
</dbReference>
<protein>
    <submittedName>
        <fullName evidence="6">Xaa-Pro aminopeptidase</fullName>
    </submittedName>
</protein>
<organism evidence="6 7">
    <name type="scientific">Limosilactobacillus fermentum NB-22</name>
    <dbReference type="NCBI Taxonomy" id="1408443"/>
    <lineage>
        <taxon>Bacteria</taxon>
        <taxon>Bacillati</taxon>
        <taxon>Bacillota</taxon>
        <taxon>Bacilli</taxon>
        <taxon>Lactobacillales</taxon>
        <taxon>Lactobacillaceae</taxon>
        <taxon>Limosilactobacillus</taxon>
    </lineage>
</organism>
<evidence type="ECO:0000259" key="5">
    <source>
        <dbReference type="Pfam" id="PF01321"/>
    </source>
</evidence>
<keyword evidence="2" id="KW-0378">Hydrolase</keyword>
<dbReference type="InterPro" id="IPR000587">
    <property type="entry name" value="Creatinase_N"/>
</dbReference>
<dbReference type="GO" id="GO:0008235">
    <property type="term" value="F:metalloexopeptidase activity"/>
    <property type="evidence" value="ECO:0007669"/>
    <property type="project" value="UniProtKB-ARBA"/>
</dbReference>
<dbReference type="AlphaFoldDB" id="A0A829LQY6"/>
<feature type="domain" description="Creatinase N-terminal" evidence="5">
    <location>
        <begin position="72"/>
        <end position="197"/>
    </location>
</feature>
<dbReference type="Gene3D" id="3.90.230.10">
    <property type="entry name" value="Creatinase/methionine aminopeptidase superfamily"/>
    <property type="match status" value="1"/>
</dbReference>
<dbReference type="Proteomes" id="UP000018412">
    <property type="component" value="Unassembled WGS sequence"/>
</dbReference>
<feature type="signal peptide" evidence="3">
    <location>
        <begin position="1"/>
        <end position="26"/>
    </location>
</feature>
<evidence type="ECO:0000256" key="3">
    <source>
        <dbReference type="SAM" id="SignalP"/>
    </source>
</evidence>
<sequence length="426" mass="47591">MKTLVAVTTTPCLHWLTALLSSNALAGTSVRFPFTQWLNKLIIDRKQFACGFFMFLNKISYSAQEGTNMKTRIERLRAGFEKQYIDAFLVTDKTNLRYLTGFDLEQGDGGLLVTNTDAVIITDSRYQEALREFKSDEVVATITQDYWGDLNKICKGMKVSVLGFEDTLSYRTFERLDDLMEAAIVPFDRVVEKMRRVKDAGEVEKLRKATQLHDRGYNYLLSIAHPGMSERELALELDYWMKKNGASRASFPTILASGPNSAKPHATVLARHLKEGDLVTLDFGYFVDGYTADMTRTFAVGQLDQRLVELHHLIDAAQKNVISQLKVGMTGNEADMLGRKPLEDAGYGDYFNHGMGHGIGMAVHEFPDSFGPATNRYKFRNNEVVTVEPGVYLPGVGGIRIENDVLVTHMGAEVLTKAPTGLFVIG</sequence>
<name>A0A829LQY6_LIMFE</name>
<proteinExistence type="predicted"/>
<dbReference type="Gene3D" id="3.40.350.10">
    <property type="entry name" value="Creatinase/prolidase N-terminal domain"/>
    <property type="match status" value="1"/>
</dbReference>
<keyword evidence="1" id="KW-0479">Metal-binding</keyword>
<keyword evidence="3" id="KW-0732">Signal</keyword>
<evidence type="ECO:0000313" key="7">
    <source>
        <dbReference type="Proteomes" id="UP000018412"/>
    </source>
</evidence>
<dbReference type="InterPro" id="IPR001131">
    <property type="entry name" value="Peptidase_M24B_aminopep-P_CS"/>
</dbReference>
<gene>
    <name evidence="6" type="ORF">NB22_09320</name>
</gene>
<accession>A0A829LQY6</accession>
<dbReference type="InterPro" id="IPR001714">
    <property type="entry name" value="Pept_M24_MAP"/>
</dbReference>
<reference evidence="6 7" key="2">
    <citation type="journal article" date="2015" name="Genome Announc.">
        <title>Draft Genome Sequence of Lactobacillus fermentum NB-22.</title>
        <authorList>
            <person name="Chaplin A.V."/>
            <person name="Shkoporov A.N."/>
            <person name="Efimov B.A."/>
            <person name="Pikina A.P."/>
            <person name="Borisova O.Y."/>
            <person name="Gladko I.A."/>
            <person name="Postnikova E.A."/>
            <person name="Lordkipanidze A.E."/>
            <person name="Kafarskaia L.I."/>
        </authorList>
    </citation>
    <scope>NUCLEOTIDE SEQUENCE [LARGE SCALE GENOMIC DNA]</scope>
    <source>
        <strain evidence="6 7">NB-22</strain>
    </source>
</reference>
<dbReference type="CDD" id="cd01092">
    <property type="entry name" value="APP-like"/>
    <property type="match status" value="1"/>
</dbReference>
<evidence type="ECO:0000259" key="4">
    <source>
        <dbReference type="Pfam" id="PF00557"/>
    </source>
</evidence>
<dbReference type="InterPro" id="IPR050659">
    <property type="entry name" value="Peptidase_M24B"/>
</dbReference>
<dbReference type="InterPro" id="IPR029149">
    <property type="entry name" value="Creatin/AminoP/Spt16_N"/>
</dbReference>
<dbReference type="PRINTS" id="PR00599">
    <property type="entry name" value="MAPEPTIDASE"/>
</dbReference>
<dbReference type="InterPro" id="IPR000994">
    <property type="entry name" value="Pept_M24"/>
</dbReference>
<dbReference type="Pfam" id="PF00557">
    <property type="entry name" value="Peptidase_M24"/>
    <property type="match status" value="1"/>
</dbReference>
<evidence type="ECO:0000256" key="1">
    <source>
        <dbReference type="ARBA" id="ARBA00022723"/>
    </source>
</evidence>
<comment type="caution">
    <text evidence="6">The sequence shown here is derived from an EMBL/GenBank/DDBJ whole genome shotgun (WGS) entry which is preliminary data.</text>
</comment>
<dbReference type="Pfam" id="PF01321">
    <property type="entry name" value="Creatinase_N"/>
    <property type="match status" value="1"/>
</dbReference>
<dbReference type="SUPFAM" id="SSF55920">
    <property type="entry name" value="Creatinase/aminopeptidase"/>
    <property type="match status" value="1"/>
</dbReference>
<evidence type="ECO:0000313" key="6">
    <source>
        <dbReference type="EMBL" id="ESS00574.1"/>
    </source>
</evidence>
<dbReference type="PANTHER" id="PTHR46112:SF3">
    <property type="entry name" value="AMINOPEPTIDASE YPDF"/>
    <property type="match status" value="1"/>
</dbReference>
<keyword evidence="6" id="KW-0031">Aminopeptidase</keyword>
<dbReference type="EMBL" id="AYHA01000161">
    <property type="protein sequence ID" value="ESS00574.1"/>
    <property type="molecule type" value="Genomic_DNA"/>
</dbReference>
<feature type="domain" description="Peptidase M24" evidence="4">
    <location>
        <begin position="204"/>
        <end position="408"/>
    </location>
</feature>
<reference evidence="7" key="1">
    <citation type="submission" date="2013-10" db="EMBL/GenBank/DDBJ databases">
        <title>Draft genome sequence of Lactobacillus fermentum NB-22.</title>
        <authorList>
            <person name="Chaplin A.V."/>
            <person name="Shkoporov A.N."/>
            <person name="Khokhlova E.V."/>
            <person name="Efimov B.A."/>
            <person name="Kafarskaia L.I."/>
        </authorList>
    </citation>
    <scope>NUCLEOTIDE SEQUENCE [LARGE SCALE GENOMIC DNA]</scope>
    <source>
        <strain evidence="7">NB-22</strain>
    </source>
</reference>